<feature type="compositionally biased region" description="Polar residues" evidence="1">
    <location>
        <begin position="442"/>
        <end position="460"/>
    </location>
</feature>
<feature type="compositionally biased region" description="Basic and acidic residues" evidence="1">
    <location>
        <begin position="644"/>
        <end position="658"/>
    </location>
</feature>
<proteinExistence type="predicted"/>
<feature type="compositionally biased region" description="Polar residues" evidence="1">
    <location>
        <begin position="185"/>
        <end position="196"/>
    </location>
</feature>
<dbReference type="EMBL" id="JAPUFD010000008">
    <property type="protein sequence ID" value="MDI1488897.1"/>
    <property type="molecule type" value="Genomic_DNA"/>
</dbReference>
<dbReference type="Proteomes" id="UP001161017">
    <property type="component" value="Unassembled WGS sequence"/>
</dbReference>
<evidence type="ECO:0000313" key="2">
    <source>
        <dbReference type="EMBL" id="MDI1488897.1"/>
    </source>
</evidence>
<dbReference type="InterPro" id="IPR013083">
    <property type="entry name" value="Znf_RING/FYVE/PHD"/>
</dbReference>
<sequence>MAASSEIADSLTLEEIPIKLRCASCNKLAQEAVKLPCCDQNICSDCHTNKLETTCPICYHEPVNAQDCRPNKALRQTVKIFLKRKVIDRENARKQEMLEKAGAATTSDAVTTQENEKAAAPQAIKQETPVADGVDTVIKATDNQAPSNESQSTKIPDPSGLRQEIQRDIPQQSIESPGPQDTPRRASTTTVENGNNALEKPNDSEAIADAQQISKMGQNGLQEKKPGVNAAGFDPSAGGYPNMGFNGVGDMTQMMQMMPNAMSNPMMAGFPNMMGMPNMAMDPMAMSQGMYNNFGGMAYSQPTTPQGPVRRGSPEYTPMNGEESAEKQTDEPIRDEFAPGDAEDRAEEEASSEKVEAGKGEDPSPEEKVVVQDEGSTGPEEGRQDAIIEESSQGDDVKPQPVETLPSSDLSEPTSHDVANQSINATPSVMPPSPSSSLPTGPANTMPNDTATLTSPNGRGTSRDLPSGPSAYRGGLHGKGFTRIPNGEASYAITPRVVEKPSMPPPEPKGLGVVGAPTGPKALRQGLPNVGVKQDTGFSIVGRASAARASVDSKMKSPTYERERSRSPSLSRHQSSRHHHRSWRSSASPDDNDDERRRERRHRRSRKYEDDYEEEADYKKAKSSRARDPSPEPSSKRTSHRSHRDRDTDRDREKENGRSRHSHRSHRDRDRSKDRKDPSRKHSRSRSPAAEEEREIKINGASRRDKENKYHRYEEPGHNNNNHKINNTDSSLRKRRSEDDYPDNDNTAAAVAADDRHRDSRRRKRSKYEHDEPNSRSNHERSSKGTTAGGGGLGERIEPARKQQPIIPTGPKQDTHALEREKRDRERQMKELQRRALAGGGGSGNKGGRKGNETEGGGGGLRINGMGSSGRKISVRYEDEFDDLRR</sequence>
<feature type="compositionally biased region" description="Polar residues" evidence="1">
    <location>
        <begin position="141"/>
        <end position="154"/>
    </location>
</feature>
<feature type="compositionally biased region" description="Basic and acidic residues" evidence="1">
    <location>
        <begin position="351"/>
        <end position="371"/>
    </location>
</feature>
<feature type="compositionally biased region" description="Polar residues" evidence="1">
    <location>
        <begin position="405"/>
        <end position="426"/>
    </location>
</feature>
<feature type="compositionally biased region" description="Basic and acidic residues" evidence="1">
    <location>
        <begin position="689"/>
        <end position="717"/>
    </location>
</feature>
<gene>
    <name evidence="2" type="ORF">OHK93_008174</name>
</gene>
<comment type="caution">
    <text evidence="2">The sequence shown here is derived from an EMBL/GenBank/DDBJ whole genome shotgun (WGS) entry which is preliminary data.</text>
</comment>
<feature type="compositionally biased region" description="Basic and acidic residues" evidence="1">
    <location>
        <begin position="667"/>
        <end position="677"/>
    </location>
</feature>
<feature type="region of interest" description="Disordered" evidence="1">
    <location>
        <begin position="98"/>
        <end position="204"/>
    </location>
</feature>
<feature type="compositionally biased region" description="Basic and acidic residues" evidence="1">
    <location>
        <begin position="551"/>
        <end position="566"/>
    </location>
</feature>
<feature type="compositionally biased region" description="Basic and acidic residues" evidence="1">
    <location>
        <begin position="875"/>
        <end position="886"/>
    </location>
</feature>
<feature type="compositionally biased region" description="Basic and acidic residues" evidence="1">
    <location>
        <begin position="617"/>
        <end position="630"/>
    </location>
</feature>
<organism evidence="2 3">
    <name type="scientific">Ramalina farinacea</name>
    <dbReference type="NCBI Taxonomy" id="258253"/>
    <lineage>
        <taxon>Eukaryota</taxon>
        <taxon>Fungi</taxon>
        <taxon>Dikarya</taxon>
        <taxon>Ascomycota</taxon>
        <taxon>Pezizomycotina</taxon>
        <taxon>Lecanoromycetes</taxon>
        <taxon>OSLEUM clade</taxon>
        <taxon>Lecanoromycetidae</taxon>
        <taxon>Lecanorales</taxon>
        <taxon>Lecanorineae</taxon>
        <taxon>Ramalinaceae</taxon>
        <taxon>Ramalina</taxon>
    </lineage>
</organism>
<feature type="compositionally biased region" description="Basic and acidic residues" evidence="1">
    <location>
        <begin position="768"/>
        <end position="783"/>
    </location>
</feature>
<evidence type="ECO:0000313" key="3">
    <source>
        <dbReference type="Proteomes" id="UP001161017"/>
    </source>
</evidence>
<feature type="compositionally biased region" description="Polar residues" evidence="1">
    <location>
        <begin position="104"/>
        <end position="113"/>
    </location>
</feature>
<reference evidence="2" key="1">
    <citation type="journal article" date="2023" name="Genome Biol. Evol.">
        <title>First Whole Genome Sequence and Flow Cytometry Genome Size Data for the Lichen-Forming Fungus Ramalina farinacea (Ascomycota).</title>
        <authorList>
            <person name="Llewellyn T."/>
            <person name="Mian S."/>
            <person name="Hill R."/>
            <person name="Leitch I.J."/>
            <person name="Gaya E."/>
        </authorList>
    </citation>
    <scope>NUCLEOTIDE SEQUENCE</scope>
    <source>
        <strain evidence="2">LIQ254RAFAR</strain>
    </source>
</reference>
<keyword evidence="3" id="KW-1185">Reference proteome</keyword>
<protein>
    <recommendedName>
        <fullName evidence="4">RING-type domain-containing protein</fullName>
    </recommendedName>
</protein>
<dbReference type="Gene3D" id="3.30.40.10">
    <property type="entry name" value="Zinc/RING finger domain, C3HC4 (zinc finger)"/>
    <property type="match status" value="1"/>
</dbReference>
<dbReference type="AlphaFoldDB" id="A0AA43TYA6"/>
<feature type="compositionally biased region" description="Basic residues" evidence="1">
    <location>
        <begin position="574"/>
        <end position="583"/>
    </location>
</feature>
<dbReference type="CDD" id="cd16620">
    <property type="entry name" value="vRING-HC-C4C4_RBBP6"/>
    <property type="match status" value="1"/>
</dbReference>
<feature type="region of interest" description="Disordered" evidence="1">
    <location>
        <begin position="498"/>
        <end position="886"/>
    </location>
</feature>
<feature type="compositionally biased region" description="Basic and acidic residues" evidence="1">
    <location>
        <begin position="324"/>
        <end position="337"/>
    </location>
</feature>
<dbReference type="SUPFAM" id="SSF57850">
    <property type="entry name" value="RING/U-box"/>
    <property type="match status" value="1"/>
</dbReference>
<evidence type="ECO:0000256" key="1">
    <source>
        <dbReference type="SAM" id="MobiDB-lite"/>
    </source>
</evidence>
<feature type="compositionally biased region" description="Basic and acidic residues" evidence="1">
    <location>
        <begin position="813"/>
        <end position="834"/>
    </location>
</feature>
<feature type="compositionally biased region" description="Low complexity" evidence="1">
    <location>
        <begin position="718"/>
        <end position="727"/>
    </location>
</feature>
<evidence type="ECO:0008006" key="4">
    <source>
        <dbReference type="Google" id="ProtNLM"/>
    </source>
</evidence>
<name>A0AA43TYA6_9LECA</name>
<accession>A0AA43TYA6</accession>
<feature type="region of interest" description="Disordered" evidence="1">
    <location>
        <begin position="297"/>
        <end position="486"/>
    </location>
</feature>